<protein>
    <submittedName>
        <fullName evidence="9">Iron ABC transporter permease</fullName>
    </submittedName>
</protein>
<dbReference type="Proteomes" id="UP000061665">
    <property type="component" value="Unassembled WGS sequence"/>
</dbReference>
<gene>
    <name evidence="9" type="ORF">WJ53_20995</name>
</gene>
<dbReference type="PANTHER" id="PTHR30472:SF25">
    <property type="entry name" value="ABC TRANSPORTER PERMEASE PROTEIN MJ0876-RELATED"/>
    <property type="match status" value="1"/>
</dbReference>
<comment type="similarity">
    <text evidence="2">Belongs to the binding-protein-dependent transport system permease family. FecCD subfamily.</text>
</comment>
<evidence type="ECO:0000313" key="9">
    <source>
        <dbReference type="EMBL" id="KVM20626.1"/>
    </source>
</evidence>
<dbReference type="GO" id="GO:0022857">
    <property type="term" value="F:transmembrane transporter activity"/>
    <property type="evidence" value="ECO:0007669"/>
    <property type="project" value="InterPro"/>
</dbReference>
<keyword evidence="5 8" id="KW-0812">Transmembrane</keyword>
<feature type="transmembrane region" description="Helical" evidence="8">
    <location>
        <begin position="221"/>
        <end position="249"/>
    </location>
</feature>
<keyword evidence="6 8" id="KW-1133">Transmembrane helix</keyword>
<dbReference type="GO" id="GO:0033214">
    <property type="term" value="P:siderophore-iron import into cell"/>
    <property type="evidence" value="ECO:0007669"/>
    <property type="project" value="TreeGrafter"/>
</dbReference>
<proteinExistence type="inferred from homology"/>
<evidence type="ECO:0000256" key="4">
    <source>
        <dbReference type="ARBA" id="ARBA00022475"/>
    </source>
</evidence>
<name>A0AB73FRR0_9BURK</name>
<dbReference type="AlphaFoldDB" id="A0AB73FRR0"/>
<feature type="transmembrane region" description="Helical" evidence="8">
    <location>
        <begin position="270"/>
        <end position="290"/>
    </location>
</feature>
<evidence type="ECO:0000256" key="5">
    <source>
        <dbReference type="ARBA" id="ARBA00022692"/>
    </source>
</evidence>
<dbReference type="Gene3D" id="1.10.3470.10">
    <property type="entry name" value="ABC transporter involved in vitamin B12 uptake, BtuC"/>
    <property type="match status" value="1"/>
</dbReference>
<dbReference type="EMBL" id="LOZE01000135">
    <property type="protein sequence ID" value="KVM20626.1"/>
    <property type="molecule type" value="Genomic_DNA"/>
</dbReference>
<feature type="transmembrane region" description="Helical" evidence="8">
    <location>
        <begin position="336"/>
        <end position="356"/>
    </location>
</feature>
<keyword evidence="4" id="KW-1003">Cell membrane</keyword>
<sequence>MRAGPARGCSMSAAAPVPSASLRVRYRAIAARRVGALAMLACVLVALLVVDIATGPSSFPVADIVTGLFRPDGLPLEQRVILWNVRLPYALMAVLVGAALGLAGAEMQTVLNNPLASPFTLGIAAAGSVGASLVVISGWHLVLWNENLALSLGAFGCALSATLLIVWLAWRHGATTETVVLFGIGLMFSFEALLWLLQFIADANALQQIVFWSMGSLARATWSKIAILACVLAASVLWSAPGVASMTALRAGEEQARSMGIAVERLRLVTLVRISLLSATALSFVGTIGFVGLVGPHVARLLVGDDHRHYLPGAALAGAIMLSAASVLSKTLVEGVVLPIGIITALVGVPLFMTLISRRRRLDG</sequence>
<reference evidence="9 10" key="1">
    <citation type="submission" date="2015-11" db="EMBL/GenBank/DDBJ databases">
        <title>Expanding the genomic diversity of Burkholderia species for the development of highly accurate diagnostics.</title>
        <authorList>
            <person name="Sahl J."/>
            <person name="Keim P."/>
            <person name="Wagner D."/>
        </authorList>
    </citation>
    <scope>NUCLEOTIDE SEQUENCE [LARGE SCALE GENOMIC DNA]</scope>
    <source>
        <strain evidence="9 10">MSMB2058</strain>
    </source>
</reference>
<feature type="transmembrane region" description="Helical" evidence="8">
    <location>
        <begin position="119"/>
        <end position="142"/>
    </location>
</feature>
<evidence type="ECO:0000256" key="7">
    <source>
        <dbReference type="ARBA" id="ARBA00023136"/>
    </source>
</evidence>
<evidence type="ECO:0000256" key="1">
    <source>
        <dbReference type="ARBA" id="ARBA00004651"/>
    </source>
</evidence>
<dbReference type="InterPro" id="IPR000522">
    <property type="entry name" value="ABC_transptr_permease_BtuC"/>
</dbReference>
<accession>A0AB73FRR0</accession>
<feature type="transmembrane region" description="Helical" evidence="8">
    <location>
        <begin position="34"/>
        <end position="53"/>
    </location>
</feature>
<dbReference type="PANTHER" id="PTHR30472">
    <property type="entry name" value="FERRIC ENTEROBACTIN TRANSPORT SYSTEM PERMEASE PROTEIN"/>
    <property type="match status" value="1"/>
</dbReference>
<feature type="transmembrane region" description="Helical" evidence="8">
    <location>
        <begin position="87"/>
        <end position="107"/>
    </location>
</feature>
<feature type="transmembrane region" description="Helical" evidence="8">
    <location>
        <begin position="310"/>
        <end position="329"/>
    </location>
</feature>
<keyword evidence="3" id="KW-0813">Transport</keyword>
<feature type="transmembrane region" description="Helical" evidence="8">
    <location>
        <begin position="179"/>
        <end position="201"/>
    </location>
</feature>
<evidence type="ECO:0000256" key="2">
    <source>
        <dbReference type="ARBA" id="ARBA00007935"/>
    </source>
</evidence>
<dbReference type="Pfam" id="PF01032">
    <property type="entry name" value="FecCD"/>
    <property type="match status" value="1"/>
</dbReference>
<dbReference type="InterPro" id="IPR037294">
    <property type="entry name" value="ABC_BtuC-like"/>
</dbReference>
<evidence type="ECO:0000256" key="8">
    <source>
        <dbReference type="SAM" id="Phobius"/>
    </source>
</evidence>
<evidence type="ECO:0000256" key="6">
    <source>
        <dbReference type="ARBA" id="ARBA00022989"/>
    </source>
</evidence>
<keyword evidence="7 8" id="KW-0472">Membrane</keyword>
<dbReference type="CDD" id="cd06550">
    <property type="entry name" value="TM_ABC_iron-siderophores_like"/>
    <property type="match status" value="1"/>
</dbReference>
<organism evidence="9 10">
    <name type="scientific">Burkholderia ubonensis</name>
    <dbReference type="NCBI Taxonomy" id="101571"/>
    <lineage>
        <taxon>Bacteria</taxon>
        <taxon>Pseudomonadati</taxon>
        <taxon>Pseudomonadota</taxon>
        <taxon>Betaproteobacteria</taxon>
        <taxon>Burkholderiales</taxon>
        <taxon>Burkholderiaceae</taxon>
        <taxon>Burkholderia</taxon>
        <taxon>Burkholderia cepacia complex</taxon>
    </lineage>
</organism>
<dbReference type="GO" id="GO:0005886">
    <property type="term" value="C:plasma membrane"/>
    <property type="evidence" value="ECO:0007669"/>
    <property type="project" value="UniProtKB-SubCell"/>
</dbReference>
<evidence type="ECO:0000313" key="10">
    <source>
        <dbReference type="Proteomes" id="UP000061665"/>
    </source>
</evidence>
<comment type="caution">
    <text evidence="9">The sequence shown here is derived from an EMBL/GenBank/DDBJ whole genome shotgun (WGS) entry which is preliminary data.</text>
</comment>
<dbReference type="FunFam" id="1.10.3470.10:FF:000001">
    <property type="entry name" value="Vitamin B12 ABC transporter permease BtuC"/>
    <property type="match status" value="1"/>
</dbReference>
<evidence type="ECO:0000256" key="3">
    <source>
        <dbReference type="ARBA" id="ARBA00022448"/>
    </source>
</evidence>
<feature type="transmembrane region" description="Helical" evidence="8">
    <location>
        <begin position="148"/>
        <end position="170"/>
    </location>
</feature>
<dbReference type="SUPFAM" id="SSF81345">
    <property type="entry name" value="ABC transporter involved in vitamin B12 uptake, BtuC"/>
    <property type="match status" value="1"/>
</dbReference>
<comment type="subcellular location">
    <subcellularLocation>
        <location evidence="1">Cell membrane</location>
        <topology evidence="1">Multi-pass membrane protein</topology>
    </subcellularLocation>
</comment>